<evidence type="ECO:0000313" key="3">
    <source>
        <dbReference type="Proteomes" id="UP000266922"/>
    </source>
</evidence>
<comment type="caution">
    <text evidence="2">The sequence shown here is derived from an EMBL/GenBank/DDBJ whole genome shotgun (WGS) entry which is preliminary data.</text>
</comment>
<dbReference type="Gene3D" id="2.60.40.4350">
    <property type="match status" value="1"/>
</dbReference>
<dbReference type="InterPro" id="IPR019117">
    <property type="entry name" value="CRISPR-assoc_protein_Cmr3"/>
</dbReference>
<organism evidence="2 3">
    <name type="scientific">Geobacillus stearothermophilus</name>
    <name type="common">Bacillus stearothermophilus</name>
    <dbReference type="NCBI Taxonomy" id="1422"/>
    <lineage>
        <taxon>Bacteria</taxon>
        <taxon>Bacillati</taxon>
        <taxon>Bacillota</taxon>
        <taxon>Bacilli</taxon>
        <taxon>Bacillales</taxon>
        <taxon>Anoxybacillaceae</taxon>
        <taxon>Geobacillus</taxon>
    </lineage>
</organism>
<dbReference type="EMBL" id="LUCS01000030">
    <property type="protein sequence ID" value="KAF6509477.1"/>
    <property type="molecule type" value="Genomic_DNA"/>
</dbReference>
<keyword evidence="4" id="KW-1185">Reference proteome</keyword>
<name>A0A0K9HWB3_GEOSE</name>
<dbReference type="OrthoDB" id="6162707at2"/>
<dbReference type="EMBL" id="RCTJ01000053">
    <property type="protein sequence ID" value="RLQ13300.1"/>
    <property type="molecule type" value="Genomic_DNA"/>
</dbReference>
<dbReference type="RefSeq" id="WP_049624456.1">
    <property type="nucleotide sequence ID" value="NZ_JARMSO010000184.1"/>
</dbReference>
<evidence type="ECO:0000313" key="1">
    <source>
        <dbReference type="EMBL" id="KAF6509477.1"/>
    </source>
</evidence>
<gene>
    <name evidence="2" type="ORF">D9548_12385</name>
    <name evidence="1" type="ORF">GS8_3008</name>
</gene>
<proteinExistence type="predicted"/>
<evidence type="ECO:0000313" key="2">
    <source>
        <dbReference type="EMBL" id="RLQ13300.1"/>
    </source>
</evidence>
<reference evidence="1 4" key="1">
    <citation type="submission" date="2016-03" db="EMBL/GenBank/DDBJ databases">
        <title>Spore heat resistance.</title>
        <authorList>
            <person name="Boekhorst J."/>
            <person name="Berendsen E.M."/>
            <person name="Wells-Bennik M.H."/>
            <person name="Kuipers O.P."/>
        </authorList>
    </citation>
    <scope>NUCLEOTIDE SEQUENCE [LARGE SCALE GENOMIC DNA]</scope>
    <source>
        <strain evidence="1 4">GS8</strain>
    </source>
</reference>
<evidence type="ECO:0000313" key="4">
    <source>
        <dbReference type="Proteomes" id="UP000773850"/>
    </source>
</evidence>
<sequence>MTKLVLTPVDTFFFKNHHATQAGEATVMESIFPPRPNTIYGALRAAYIYAYSTFDDFARGSDEQVRRWMGTPTERGQFCLHYCTLVKEDVLFFPLPFDYQVIEEEKSLKAYPLRLVKDRKPSSSASMWRLASSRRDKTKSPQHYYVPMEEWKQALLENKPISSLCSLSSFIAREDKVGIQLDTSSRTAQKGLLYRVAKGRFVDGASLVAYIGDGPDFSKVKWARIGGENRPWSIRQQPEMLRIWNPDEKKRIEQDIERTRLAKIIFLSPAIFANGSRPIAMDGDRWTWPNGAVVTWLAASIGRPELYGGWDIVRHRPKPRKWMIPAGSVIYVKIERDDALPLVLSALDGVHLTDEGAEEGFGFAVITSAKESEEEL</sequence>
<accession>A0A0K9HWB3</accession>
<protein>
    <submittedName>
        <fullName evidence="1">CRISPR-associated RAMP Cmr3</fullName>
    </submittedName>
    <submittedName>
        <fullName evidence="2">Type III-B CRISPR module-associated protein Cmr3</fullName>
    </submittedName>
</protein>
<dbReference type="Proteomes" id="UP000266922">
    <property type="component" value="Unassembled WGS sequence"/>
</dbReference>
<dbReference type="Proteomes" id="UP000773850">
    <property type="component" value="Unassembled WGS sequence"/>
</dbReference>
<dbReference type="Pfam" id="PF09700">
    <property type="entry name" value="Cas_Cmr3"/>
    <property type="match status" value="1"/>
</dbReference>
<reference evidence="2 3" key="2">
    <citation type="submission" date="2018-10" db="EMBL/GenBank/DDBJ databases">
        <title>Geobacillus stearothermophilus in processing lines of powdered infant formula.</title>
        <authorList>
            <person name="Rhee M.S."/>
            <person name="Choi I.-G."/>
            <person name="Cho T.J."/>
            <person name="Park B."/>
        </authorList>
    </citation>
    <scope>NUCLEOTIDE SEQUENCE [LARGE SCALE GENOMIC DNA]</scope>
    <source>
        <strain evidence="2 3">FHS-PPGT130</strain>
    </source>
</reference>
<dbReference type="Gene3D" id="3.30.70.2940">
    <property type="match status" value="1"/>
</dbReference>
<dbReference type="AlphaFoldDB" id="A0A0K9HWB3"/>